<dbReference type="InterPro" id="IPR036249">
    <property type="entry name" value="Thioredoxin-like_sf"/>
</dbReference>
<dbReference type="Gene3D" id="3.40.30.10">
    <property type="entry name" value="Glutaredoxin"/>
    <property type="match status" value="1"/>
</dbReference>
<dbReference type="Pfam" id="PF13098">
    <property type="entry name" value="Thioredoxin_2"/>
    <property type="match status" value="1"/>
</dbReference>
<evidence type="ECO:0000313" key="6">
    <source>
        <dbReference type="Proteomes" id="UP000278351"/>
    </source>
</evidence>
<evidence type="ECO:0000259" key="4">
    <source>
        <dbReference type="PROSITE" id="PS51352"/>
    </source>
</evidence>
<accession>A0A3N4PIP5</accession>
<organism evidence="5 6">
    <name type="scientific">Chitinophaga lutea</name>
    <dbReference type="NCBI Taxonomy" id="2488634"/>
    <lineage>
        <taxon>Bacteria</taxon>
        <taxon>Pseudomonadati</taxon>
        <taxon>Bacteroidota</taxon>
        <taxon>Chitinophagia</taxon>
        <taxon>Chitinophagales</taxon>
        <taxon>Chitinophagaceae</taxon>
        <taxon>Chitinophaga</taxon>
    </lineage>
</organism>
<evidence type="ECO:0000313" key="5">
    <source>
        <dbReference type="EMBL" id="RPE08553.1"/>
    </source>
</evidence>
<comment type="caution">
    <text evidence="5">The sequence shown here is derived from an EMBL/GenBank/DDBJ whole genome shotgun (WGS) entry which is preliminary data.</text>
</comment>
<sequence>MRMKKLLLLFMTILPAIVFAQEKGIRFEHGLTWEQIKAKAKQENKYIFLDCFTTWCGPCKFMSSSIFPLEEVGEYYNSRFLSVKLQLDTTKQDSEEVKSWYATGQALAREYKVTGYPTFLFLDPDGQPVHRIVGSSPDGATWLKRTAKVFEPGQQYYALMKKYESGDRDPATLRAVAAAAMDAFDQKTADAASKAYITTVKDWSAKENIEFAAKFTRSSKDPGFKIMLQEPEKVNAVLGEGKAQQAVKQIVLREEVYRHFWIKGKSNPDVNWKAITDSLKKKYPAYADEAVAMGKVTYYQSQKDWDKFAPAVVSYMKKYGATTSAFDLNEFAWTVFEHCKDMTCVTEALEWSRRSFKDRENPNHIDTYANILYKMGKKDEAISWQEKAVAYSTSPQEKKAFQATLDKMKKGEKTWKHD</sequence>
<gene>
    <name evidence="5" type="ORF">EGT74_16050</name>
</gene>
<evidence type="ECO:0000256" key="2">
    <source>
        <dbReference type="ARBA" id="ARBA00023284"/>
    </source>
</evidence>
<keyword evidence="2" id="KW-0676">Redox-active center</keyword>
<proteinExistence type="predicted"/>
<name>A0A3N4PIP5_9BACT</name>
<dbReference type="CDD" id="cd02947">
    <property type="entry name" value="TRX_family"/>
    <property type="match status" value="1"/>
</dbReference>
<protein>
    <submittedName>
        <fullName evidence="5">DUF255 domain-containing protein</fullName>
    </submittedName>
</protein>
<dbReference type="PANTHER" id="PTHR15337">
    <property type="entry name" value="ANTERIOR GRADIENT PROTEIN-RELATED"/>
    <property type="match status" value="1"/>
</dbReference>
<reference evidence="5 6" key="1">
    <citation type="submission" date="2018-11" db="EMBL/GenBank/DDBJ databases">
        <title>Chitinophaga lutea sp.nov., isolate from arsenic contaminated soil.</title>
        <authorList>
            <person name="Zong Y."/>
        </authorList>
    </citation>
    <scope>NUCLEOTIDE SEQUENCE [LARGE SCALE GENOMIC DNA]</scope>
    <source>
        <strain evidence="5 6">ZY74</strain>
    </source>
</reference>
<keyword evidence="6" id="KW-1185">Reference proteome</keyword>
<dbReference type="PROSITE" id="PS00194">
    <property type="entry name" value="THIOREDOXIN_1"/>
    <property type="match status" value="1"/>
</dbReference>
<dbReference type="Proteomes" id="UP000278351">
    <property type="component" value="Unassembled WGS sequence"/>
</dbReference>
<dbReference type="SUPFAM" id="SSF52833">
    <property type="entry name" value="Thioredoxin-like"/>
    <property type="match status" value="1"/>
</dbReference>
<dbReference type="InterPro" id="IPR012336">
    <property type="entry name" value="Thioredoxin-like_fold"/>
</dbReference>
<dbReference type="PANTHER" id="PTHR15337:SF11">
    <property type="entry name" value="THIOREDOXIN DOMAIN-CONTAINING PROTEIN"/>
    <property type="match status" value="1"/>
</dbReference>
<dbReference type="PROSITE" id="PS51352">
    <property type="entry name" value="THIOREDOXIN_2"/>
    <property type="match status" value="1"/>
</dbReference>
<keyword evidence="1 3" id="KW-0732">Signal</keyword>
<dbReference type="InterPro" id="IPR051099">
    <property type="entry name" value="AGR/TXD"/>
</dbReference>
<feature type="signal peptide" evidence="3">
    <location>
        <begin position="1"/>
        <end position="20"/>
    </location>
</feature>
<evidence type="ECO:0000256" key="1">
    <source>
        <dbReference type="ARBA" id="ARBA00022729"/>
    </source>
</evidence>
<dbReference type="InterPro" id="IPR013766">
    <property type="entry name" value="Thioredoxin_domain"/>
</dbReference>
<dbReference type="EMBL" id="RPDH01000002">
    <property type="protein sequence ID" value="RPE08553.1"/>
    <property type="molecule type" value="Genomic_DNA"/>
</dbReference>
<feature type="chain" id="PRO_5018294467" evidence="3">
    <location>
        <begin position="21"/>
        <end position="418"/>
    </location>
</feature>
<feature type="domain" description="Thioredoxin" evidence="4">
    <location>
        <begin position="8"/>
        <end position="151"/>
    </location>
</feature>
<dbReference type="InterPro" id="IPR017937">
    <property type="entry name" value="Thioredoxin_CS"/>
</dbReference>
<evidence type="ECO:0000256" key="3">
    <source>
        <dbReference type="SAM" id="SignalP"/>
    </source>
</evidence>
<dbReference type="AlphaFoldDB" id="A0A3N4PIP5"/>